<feature type="region of interest" description="Disordered" evidence="1">
    <location>
        <begin position="1"/>
        <end position="63"/>
    </location>
</feature>
<organism evidence="2 3">
    <name type="scientific">Xyrichtys novacula</name>
    <name type="common">Pearly razorfish</name>
    <name type="synonym">Hemipteronotus novacula</name>
    <dbReference type="NCBI Taxonomy" id="13765"/>
    <lineage>
        <taxon>Eukaryota</taxon>
        <taxon>Metazoa</taxon>
        <taxon>Chordata</taxon>
        <taxon>Craniata</taxon>
        <taxon>Vertebrata</taxon>
        <taxon>Euteleostomi</taxon>
        <taxon>Actinopterygii</taxon>
        <taxon>Neopterygii</taxon>
        <taxon>Teleostei</taxon>
        <taxon>Neoteleostei</taxon>
        <taxon>Acanthomorphata</taxon>
        <taxon>Eupercaria</taxon>
        <taxon>Labriformes</taxon>
        <taxon>Labridae</taxon>
        <taxon>Xyrichtys</taxon>
    </lineage>
</organism>
<evidence type="ECO:0000313" key="3">
    <source>
        <dbReference type="Proteomes" id="UP001178508"/>
    </source>
</evidence>
<dbReference type="AlphaFoldDB" id="A0AAV1FS01"/>
<dbReference type="Proteomes" id="UP001178508">
    <property type="component" value="Chromosome 8"/>
</dbReference>
<dbReference type="EMBL" id="OY660871">
    <property type="protein sequence ID" value="CAJ1063032.1"/>
    <property type="molecule type" value="Genomic_DNA"/>
</dbReference>
<gene>
    <name evidence="2" type="ORF">XNOV1_A002779</name>
</gene>
<keyword evidence="3" id="KW-1185">Reference proteome</keyword>
<accession>A0AAV1FS01</accession>
<name>A0AAV1FS01_XYRNO</name>
<proteinExistence type="predicted"/>
<protein>
    <submittedName>
        <fullName evidence="2">Uncharacterized protein</fullName>
    </submittedName>
</protein>
<feature type="compositionally biased region" description="Basic and acidic residues" evidence="1">
    <location>
        <begin position="42"/>
        <end position="63"/>
    </location>
</feature>
<evidence type="ECO:0000256" key="1">
    <source>
        <dbReference type="SAM" id="MobiDB-lite"/>
    </source>
</evidence>
<reference evidence="2" key="1">
    <citation type="submission" date="2023-08" db="EMBL/GenBank/DDBJ databases">
        <authorList>
            <person name="Alioto T."/>
            <person name="Alioto T."/>
            <person name="Gomez Garrido J."/>
        </authorList>
    </citation>
    <scope>NUCLEOTIDE SEQUENCE</scope>
</reference>
<sequence length="170" mass="18344">MSGASRRGGGSEKKHTQASSKTGEQPCRARRGRVCSPVFVPVKKEKQESQDHRGWRGSADGDSRAPLITTGLIRRVPPPLIFHSQNLEENRLRAGAETIKHGCAQDGRGPLQQHTVLVGRRPSRAFVPDAGAEGRLRLRAAALHLPGPAHRALLPHPAGSVPQHALVQLD</sequence>
<evidence type="ECO:0000313" key="2">
    <source>
        <dbReference type="EMBL" id="CAJ1063032.1"/>
    </source>
</evidence>